<dbReference type="InterPro" id="IPR011006">
    <property type="entry name" value="CheY-like_superfamily"/>
</dbReference>
<keyword evidence="3" id="KW-0902">Two-component regulatory system</keyword>
<dbReference type="KEGG" id="wcp:H9Q76_12605"/>
<proteinExistence type="predicted"/>
<dbReference type="PROSITE" id="PS50110">
    <property type="entry name" value="RESPONSE_REGULATORY"/>
    <property type="match status" value="1"/>
</dbReference>
<evidence type="ECO:0000256" key="4">
    <source>
        <dbReference type="ARBA" id="ARBA00024867"/>
    </source>
</evidence>
<dbReference type="Pfam" id="PF00072">
    <property type="entry name" value="Response_reg"/>
    <property type="match status" value="1"/>
</dbReference>
<evidence type="ECO:0000313" key="8">
    <source>
        <dbReference type="Proteomes" id="UP000515819"/>
    </source>
</evidence>
<dbReference type="Proteomes" id="UP000515819">
    <property type="component" value="Chromosome"/>
</dbReference>
<keyword evidence="2" id="KW-0597">Phosphoprotein</keyword>
<dbReference type="Gene3D" id="3.40.50.2300">
    <property type="match status" value="1"/>
</dbReference>
<evidence type="ECO:0000256" key="2">
    <source>
        <dbReference type="ARBA" id="ARBA00022553"/>
    </source>
</evidence>
<reference evidence="7 8" key="1">
    <citation type="submission" date="2020-08" db="EMBL/GenBank/DDBJ databases">
        <authorList>
            <person name="Liu C."/>
            <person name="Sun Q."/>
        </authorList>
    </citation>
    <scope>NUCLEOTIDE SEQUENCE [LARGE SCALE GENOMIC DNA]</scope>
    <source>
        <strain evidence="7 8">NSJ-4</strain>
    </source>
</reference>
<name>A0A7G9FLV1_9FIRM</name>
<dbReference type="AlphaFoldDB" id="A0A7G9FLV1"/>
<evidence type="ECO:0000256" key="1">
    <source>
        <dbReference type="ARBA" id="ARBA00018672"/>
    </source>
</evidence>
<dbReference type="PANTHER" id="PTHR45339">
    <property type="entry name" value="HYBRID SIGNAL TRANSDUCTION HISTIDINE KINASE J"/>
    <property type="match status" value="1"/>
</dbReference>
<accession>A0A7G9FLV1</accession>
<sequence length="148" mass="16362">MKIPENVGVHLHGGETMGELVETQAAAAGVTFHRERAGGTISFTSEEGVGTTFTIEFRFLLAPETEKGDNSKDNTMQDFQGTQQIRAMHRPDAATIPIIAMTANAFADDIQQSKEAGMSEHLSKPLDEQKMFAMIRKYCREKKEGENQ</sequence>
<evidence type="ECO:0000259" key="6">
    <source>
        <dbReference type="PROSITE" id="PS50110"/>
    </source>
</evidence>
<evidence type="ECO:0000256" key="5">
    <source>
        <dbReference type="PROSITE-ProRule" id="PRU00169"/>
    </source>
</evidence>
<evidence type="ECO:0000256" key="3">
    <source>
        <dbReference type="ARBA" id="ARBA00023012"/>
    </source>
</evidence>
<organism evidence="7 8">
    <name type="scientific">Wujia chipingensis</name>
    <dbReference type="NCBI Taxonomy" id="2763670"/>
    <lineage>
        <taxon>Bacteria</taxon>
        <taxon>Bacillati</taxon>
        <taxon>Bacillota</taxon>
        <taxon>Clostridia</taxon>
        <taxon>Lachnospirales</taxon>
        <taxon>Lachnospiraceae</taxon>
        <taxon>Wujia</taxon>
    </lineage>
</organism>
<feature type="domain" description="Response regulatory" evidence="6">
    <location>
        <begin position="1"/>
        <end position="139"/>
    </location>
</feature>
<dbReference type="RefSeq" id="WP_227573148.1">
    <property type="nucleotide sequence ID" value="NZ_CP060632.1"/>
</dbReference>
<dbReference type="EMBL" id="CP060632">
    <property type="protein sequence ID" value="QNL99532.1"/>
    <property type="molecule type" value="Genomic_DNA"/>
</dbReference>
<gene>
    <name evidence="7" type="ORF">H9Q76_12605</name>
</gene>
<dbReference type="SUPFAM" id="SSF52172">
    <property type="entry name" value="CheY-like"/>
    <property type="match status" value="1"/>
</dbReference>
<protein>
    <recommendedName>
        <fullName evidence="1">Stage 0 sporulation protein A homolog</fullName>
    </recommendedName>
</protein>
<dbReference type="InterPro" id="IPR001789">
    <property type="entry name" value="Sig_transdc_resp-reg_receiver"/>
</dbReference>
<evidence type="ECO:0000313" key="7">
    <source>
        <dbReference type="EMBL" id="QNL99532.1"/>
    </source>
</evidence>
<dbReference type="PANTHER" id="PTHR45339:SF1">
    <property type="entry name" value="HYBRID SIGNAL TRANSDUCTION HISTIDINE KINASE J"/>
    <property type="match status" value="1"/>
</dbReference>
<comment type="caution">
    <text evidence="5">Lacks conserved residue(s) required for the propagation of feature annotation.</text>
</comment>
<comment type="function">
    <text evidence="4">May play the central regulatory role in sporulation. It may be an element of the effector pathway responsible for the activation of sporulation genes in response to nutritional stress. Spo0A may act in concert with spo0H (a sigma factor) to control the expression of some genes that are critical to the sporulation process.</text>
</comment>
<keyword evidence="8" id="KW-1185">Reference proteome</keyword>
<dbReference type="GO" id="GO:0000160">
    <property type="term" value="P:phosphorelay signal transduction system"/>
    <property type="evidence" value="ECO:0007669"/>
    <property type="project" value="UniProtKB-KW"/>
</dbReference>